<dbReference type="AlphaFoldDB" id="M7APE2"/>
<accession>M7APE2</accession>
<dbReference type="EMBL" id="KB573110">
    <property type="protein sequence ID" value="EMP27136.1"/>
    <property type="molecule type" value="Genomic_DNA"/>
</dbReference>
<evidence type="ECO:0000313" key="1">
    <source>
        <dbReference type="EMBL" id="EMP27136.1"/>
    </source>
</evidence>
<reference evidence="2" key="1">
    <citation type="journal article" date="2013" name="Nat. Genet.">
        <title>The draft genomes of soft-shell turtle and green sea turtle yield insights into the development and evolution of the turtle-specific body plan.</title>
        <authorList>
            <person name="Wang Z."/>
            <person name="Pascual-Anaya J."/>
            <person name="Zadissa A."/>
            <person name="Li W."/>
            <person name="Niimura Y."/>
            <person name="Huang Z."/>
            <person name="Li C."/>
            <person name="White S."/>
            <person name="Xiong Z."/>
            <person name="Fang D."/>
            <person name="Wang B."/>
            <person name="Ming Y."/>
            <person name="Chen Y."/>
            <person name="Zheng Y."/>
            <person name="Kuraku S."/>
            <person name="Pignatelli M."/>
            <person name="Herrero J."/>
            <person name="Beal K."/>
            <person name="Nozawa M."/>
            <person name="Li Q."/>
            <person name="Wang J."/>
            <person name="Zhang H."/>
            <person name="Yu L."/>
            <person name="Shigenobu S."/>
            <person name="Wang J."/>
            <person name="Liu J."/>
            <person name="Flicek P."/>
            <person name="Searle S."/>
            <person name="Wang J."/>
            <person name="Kuratani S."/>
            <person name="Yin Y."/>
            <person name="Aken B."/>
            <person name="Zhang G."/>
            <person name="Irie N."/>
        </authorList>
    </citation>
    <scope>NUCLEOTIDE SEQUENCE [LARGE SCALE GENOMIC DNA]</scope>
</reference>
<protein>
    <submittedName>
        <fullName evidence="1">Uncharacterized protein</fullName>
    </submittedName>
</protein>
<proteinExistence type="predicted"/>
<name>M7APE2_CHEMY</name>
<evidence type="ECO:0000313" key="2">
    <source>
        <dbReference type="Proteomes" id="UP000031443"/>
    </source>
</evidence>
<organism evidence="1 2">
    <name type="scientific">Chelonia mydas</name>
    <name type="common">Green sea-turtle</name>
    <name type="synonym">Chelonia agassizi</name>
    <dbReference type="NCBI Taxonomy" id="8469"/>
    <lineage>
        <taxon>Eukaryota</taxon>
        <taxon>Metazoa</taxon>
        <taxon>Chordata</taxon>
        <taxon>Craniata</taxon>
        <taxon>Vertebrata</taxon>
        <taxon>Euteleostomi</taxon>
        <taxon>Archelosauria</taxon>
        <taxon>Testudinata</taxon>
        <taxon>Testudines</taxon>
        <taxon>Cryptodira</taxon>
        <taxon>Durocryptodira</taxon>
        <taxon>Americhelydia</taxon>
        <taxon>Chelonioidea</taxon>
        <taxon>Cheloniidae</taxon>
        <taxon>Chelonia</taxon>
    </lineage>
</organism>
<keyword evidence="2" id="KW-1185">Reference proteome</keyword>
<sequence length="127" mass="14785">MRNWSTVQLMRQIMVSDAIREEGNEQLGSMSMEERIKLLTSLFRAEGNQEVCGEENGGPNRESVRATKHRRQWELSLFSNSQTYVPRRKQTRPNEKAMFYMEYTSTSYPVTLECKLVAACKAIKRTQ</sequence>
<dbReference type="Proteomes" id="UP000031443">
    <property type="component" value="Unassembled WGS sequence"/>
</dbReference>
<gene>
    <name evidence="1" type="ORF">UY3_15735</name>
</gene>